<evidence type="ECO:0000313" key="2">
    <source>
        <dbReference type="Proteomes" id="UP000284514"/>
    </source>
</evidence>
<protein>
    <submittedName>
        <fullName evidence="1">Uncharacterized protein</fullName>
    </submittedName>
</protein>
<name>A0A414BEB6_BACUN</name>
<dbReference type="EMBL" id="QSIF01000023">
    <property type="protein sequence ID" value="RHC72684.1"/>
    <property type="molecule type" value="Genomic_DNA"/>
</dbReference>
<proteinExistence type="predicted"/>
<comment type="caution">
    <text evidence="1">The sequence shown here is derived from an EMBL/GenBank/DDBJ whole genome shotgun (WGS) entry which is preliminary data.</text>
</comment>
<gene>
    <name evidence="1" type="ORF">DW831_13770</name>
</gene>
<reference evidence="1 2" key="1">
    <citation type="submission" date="2018-08" db="EMBL/GenBank/DDBJ databases">
        <title>A genome reference for cultivated species of the human gut microbiota.</title>
        <authorList>
            <person name="Zou Y."/>
            <person name="Xue W."/>
            <person name="Luo G."/>
        </authorList>
    </citation>
    <scope>NUCLEOTIDE SEQUENCE [LARGE SCALE GENOMIC DNA]</scope>
    <source>
        <strain evidence="1 2">AM34-25</strain>
    </source>
</reference>
<evidence type="ECO:0000313" key="1">
    <source>
        <dbReference type="EMBL" id="RHC72684.1"/>
    </source>
</evidence>
<sequence length="64" mass="7413">MDNIQEQQFEVQFEAIKTMVKANAATKEEGERRAKMLDEAKYNTKAYINLLDMFGIPYPGNLQK</sequence>
<organism evidence="1 2">
    <name type="scientific">Bacteroides uniformis</name>
    <dbReference type="NCBI Taxonomy" id="820"/>
    <lineage>
        <taxon>Bacteria</taxon>
        <taxon>Pseudomonadati</taxon>
        <taxon>Bacteroidota</taxon>
        <taxon>Bacteroidia</taxon>
        <taxon>Bacteroidales</taxon>
        <taxon>Bacteroidaceae</taxon>
        <taxon>Bacteroides</taxon>
    </lineage>
</organism>
<dbReference type="Proteomes" id="UP000284514">
    <property type="component" value="Unassembled WGS sequence"/>
</dbReference>
<dbReference type="AlphaFoldDB" id="A0A414BEB6"/>
<dbReference type="RefSeq" id="WP_117991297.1">
    <property type="nucleotide sequence ID" value="NZ_JBCHES010000004.1"/>
</dbReference>
<accession>A0A414BEB6</accession>